<dbReference type="PANTHER" id="PTHR30011:SF16">
    <property type="entry name" value="C2H2 FINGER DOMAIN TRANSCRIPTION FACTOR (EUROFUNG)-RELATED"/>
    <property type="match status" value="1"/>
</dbReference>
<evidence type="ECO:0000256" key="1">
    <source>
        <dbReference type="ARBA" id="ARBA00022630"/>
    </source>
</evidence>
<name>A0ABR7WAK8_9ACTN</name>
<comment type="similarity">
    <text evidence="5">Belongs to the NtaA/SnaA/DszA monooxygenase family.</text>
</comment>
<keyword evidence="2" id="KW-0288">FMN</keyword>
<keyword evidence="3" id="KW-0560">Oxidoreductase</keyword>
<evidence type="ECO:0000256" key="3">
    <source>
        <dbReference type="ARBA" id="ARBA00023002"/>
    </source>
</evidence>
<evidence type="ECO:0000313" key="7">
    <source>
        <dbReference type="EMBL" id="MBD1319838.1"/>
    </source>
</evidence>
<feature type="domain" description="Luciferase-like" evidence="6">
    <location>
        <begin position="34"/>
        <end position="299"/>
    </location>
</feature>
<accession>A0ABR7WAK8</accession>
<dbReference type="InterPro" id="IPR036661">
    <property type="entry name" value="Luciferase-like_sf"/>
</dbReference>
<proteinExistence type="inferred from homology"/>
<sequence>MTTLGTHLAIALTGAGWHPLAWREPDACPDDLLTADYWTDLVGEADRAGIDLVTIADRFRLRPPTTDDLDRPAAELAAGRLDSVLVAARVASTTSRVGLVPTVVATHTEPFHAAKAIATLDYVGRARAGVLVEVADTDPDARLFGRRTLPAESAERQRELFSESTEYVEVLRHLWDSWEDGAEIRDVSTGRFVDRRKLHHIDFEGRFFSVRGPSITPRPPQGQPVIAATTAAGAAAVDFVGASADIGFVAAHDRPSATRAVAAVRDAQSRAGREDEQVHVLADLLVHLDDRDRTAEARRNRLDDVLGTPYTGGVPVFSGTAADLADHIADLTGSGITGVRLRPATVPHDLLQITTNLVPELRRRGLIRDADAPSLRERLGLTRPANRFTLTTATTTGAGRR</sequence>
<evidence type="ECO:0000256" key="4">
    <source>
        <dbReference type="ARBA" id="ARBA00023033"/>
    </source>
</evidence>
<evidence type="ECO:0000256" key="2">
    <source>
        <dbReference type="ARBA" id="ARBA00022643"/>
    </source>
</evidence>
<keyword evidence="8" id="KW-1185">Reference proteome</keyword>
<gene>
    <name evidence="7" type="ORF">IDF66_09590</name>
</gene>
<reference evidence="7 8" key="1">
    <citation type="submission" date="2020-09" db="EMBL/GenBank/DDBJ databases">
        <title>Novel species in genus Gordonia.</title>
        <authorList>
            <person name="Zhang G."/>
        </authorList>
    </citation>
    <scope>NUCLEOTIDE SEQUENCE [LARGE SCALE GENOMIC DNA]</scope>
    <source>
        <strain evidence="7 8">ON-33</strain>
    </source>
</reference>
<dbReference type="EMBL" id="JACWMS010000002">
    <property type="protein sequence ID" value="MBD1319838.1"/>
    <property type="molecule type" value="Genomic_DNA"/>
</dbReference>
<dbReference type="PANTHER" id="PTHR30011">
    <property type="entry name" value="ALKANESULFONATE MONOOXYGENASE-RELATED"/>
    <property type="match status" value="1"/>
</dbReference>
<protein>
    <submittedName>
        <fullName evidence="7">LLM class flavin-dependent oxidoreductase</fullName>
    </submittedName>
</protein>
<keyword evidence="1" id="KW-0285">Flavoprotein</keyword>
<dbReference type="InterPro" id="IPR011251">
    <property type="entry name" value="Luciferase-like_dom"/>
</dbReference>
<evidence type="ECO:0000259" key="6">
    <source>
        <dbReference type="Pfam" id="PF00296"/>
    </source>
</evidence>
<evidence type="ECO:0000313" key="8">
    <source>
        <dbReference type="Proteomes" id="UP000602395"/>
    </source>
</evidence>
<comment type="caution">
    <text evidence="7">The sequence shown here is derived from an EMBL/GenBank/DDBJ whole genome shotgun (WGS) entry which is preliminary data.</text>
</comment>
<dbReference type="Gene3D" id="3.20.20.30">
    <property type="entry name" value="Luciferase-like domain"/>
    <property type="match status" value="1"/>
</dbReference>
<organism evidence="7 8">
    <name type="scientific">Gordonia hankookensis</name>
    <dbReference type="NCBI Taxonomy" id="589403"/>
    <lineage>
        <taxon>Bacteria</taxon>
        <taxon>Bacillati</taxon>
        <taxon>Actinomycetota</taxon>
        <taxon>Actinomycetes</taxon>
        <taxon>Mycobacteriales</taxon>
        <taxon>Gordoniaceae</taxon>
        <taxon>Gordonia</taxon>
    </lineage>
</organism>
<dbReference type="InterPro" id="IPR051260">
    <property type="entry name" value="Diverse_substr_monoxygenases"/>
</dbReference>
<dbReference type="PIRSF" id="PIRSF000337">
    <property type="entry name" value="NTA_MOA"/>
    <property type="match status" value="1"/>
</dbReference>
<dbReference type="InterPro" id="IPR016215">
    <property type="entry name" value="NTA_MOA"/>
</dbReference>
<dbReference type="Pfam" id="PF00296">
    <property type="entry name" value="Bac_luciferase"/>
    <property type="match status" value="1"/>
</dbReference>
<keyword evidence="4" id="KW-0503">Monooxygenase</keyword>
<dbReference type="SUPFAM" id="SSF51679">
    <property type="entry name" value="Bacterial luciferase-like"/>
    <property type="match status" value="1"/>
</dbReference>
<dbReference type="Proteomes" id="UP000602395">
    <property type="component" value="Unassembled WGS sequence"/>
</dbReference>
<evidence type="ECO:0000256" key="5">
    <source>
        <dbReference type="ARBA" id="ARBA00033748"/>
    </source>
</evidence>